<dbReference type="Pfam" id="PF00400">
    <property type="entry name" value="WD40"/>
    <property type="match status" value="1"/>
</dbReference>
<dbReference type="InterPro" id="IPR036322">
    <property type="entry name" value="WD40_repeat_dom_sf"/>
</dbReference>
<dbReference type="GO" id="GO:0034511">
    <property type="term" value="F:U3 snoRNA binding"/>
    <property type="evidence" value="ECO:0007669"/>
    <property type="project" value="InterPro"/>
</dbReference>
<dbReference type="InterPro" id="IPR001680">
    <property type="entry name" value="WD40_rpt"/>
</dbReference>
<dbReference type="RefSeq" id="XP_064855829.1">
    <property type="nucleotide sequence ID" value="XM_064999757.1"/>
</dbReference>
<dbReference type="AlphaFoldDB" id="A0AAV5QWC2"/>
<dbReference type="PANTHER" id="PTHR19865">
    <property type="entry name" value="U3 SMALL NUCLEOLAR RNA INTERACTING PROTEIN 2"/>
    <property type="match status" value="1"/>
</dbReference>
<comment type="subcellular location">
    <subcellularLocation>
        <location evidence="1">Nucleus</location>
    </subcellularLocation>
</comment>
<dbReference type="InterPro" id="IPR015943">
    <property type="entry name" value="WD40/YVTN_repeat-like_dom_sf"/>
</dbReference>
<comment type="caution">
    <text evidence="7">The sequence shown here is derived from an EMBL/GenBank/DDBJ whole genome shotgun (WGS) entry which is preliminary data.</text>
</comment>
<dbReference type="GeneID" id="90076822"/>
<evidence type="ECO:0000313" key="8">
    <source>
        <dbReference type="Proteomes" id="UP001360560"/>
    </source>
</evidence>
<name>A0AAV5QWC2_9ASCO</name>
<keyword evidence="2 5" id="KW-0853">WD repeat</keyword>
<dbReference type="Proteomes" id="UP001360560">
    <property type="component" value="Unassembled WGS sequence"/>
</dbReference>
<evidence type="ECO:0000256" key="4">
    <source>
        <dbReference type="ARBA" id="ARBA00023242"/>
    </source>
</evidence>
<evidence type="ECO:0000256" key="2">
    <source>
        <dbReference type="ARBA" id="ARBA00022574"/>
    </source>
</evidence>
<evidence type="ECO:0000256" key="3">
    <source>
        <dbReference type="ARBA" id="ARBA00022737"/>
    </source>
</evidence>
<dbReference type="PANTHER" id="PTHR19865:SF0">
    <property type="entry name" value="U3 SMALL NUCLEOLAR RNA-INTERACTING PROTEIN 2"/>
    <property type="match status" value="1"/>
</dbReference>
<evidence type="ECO:0000256" key="6">
    <source>
        <dbReference type="SAM" id="MobiDB-lite"/>
    </source>
</evidence>
<feature type="region of interest" description="Disordered" evidence="6">
    <location>
        <begin position="1"/>
        <end position="66"/>
    </location>
</feature>
<dbReference type="PROSITE" id="PS50294">
    <property type="entry name" value="WD_REPEATS_REGION"/>
    <property type="match status" value="1"/>
</dbReference>
<gene>
    <name evidence="7" type="ORF">DASC09_061730</name>
</gene>
<dbReference type="InterPro" id="IPR019775">
    <property type="entry name" value="WD40_repeat_CS"/>
</dbReference>
<dbReference type="EMBL" id="BTFZ01000020">
    <property type="protein sequence ID" value="GMM38834.1"/>
    <property type="molecule type" value="Genomic_DNA"/>
</dbReference>
<feature type="compositionally biased region" description="Acidic residues" evidence="6">
    <location>
        <begin position="21"/>
        <end position="34"/>
    </location>
</feature>
<dbReference type="SMART" id="SM00320">
    <property type="entry name" value="WD40"/>
    <property type="match status" value="5"/>
</dbReference>
<keyword evidence="4" id="KW-0539">Nucleus</keyword>
<sequence>MGSDPFLSEPKKKRKQRKVAEDEEIDSDEFDSDNESNKKRKQVEDDLDLQSEDEQNKEESKTEKRRRLAKQYLEDLKQENMLPSNNRESNYGDEVDTKQLTDYTFDAKDLDDDIIARRLQFDVTQQKGNIYKFISKQLQLSKKKIINTVTDSYLMNPTCLCVNYPFLYVVSKEQKLVKYEITNLTIAPKKVKYVYMKSKSDDKNGEPMYHSDEITCVAVSSNGKFVVTGGKDKHILIWDTSNLTLLKKIPLNHKNAVVNAIAFRKGTNEIYVASNDLKIRIYNVNQFSLIDTLFGHQDSIVDISALNQERCVTVGLRDRSAMYWKIPEQTRLTFNSSISFDKYYNQFLKENKGSVMNNSDTKAAMAKDYIQEGSLECVSMCDNRYFVTGSDNGNISFWTIQKKKPLYTMFQAHGLVPELTLEQYTGDKEYMEDVAGLNDKRAHVPPRQAYWITAIHAIPYTDVFITGSWSGELKVWQLDETLKKFTLLYKLNGVKGVVSSIAAVEVDKFENTNTGKVEKVIAIFASVSKEHKTGRWLKKPAGAKNSIYQAFIKVKSD</sequence>
<feature type="repeat" description="WD" evidence="5">
    <location>
        <begin position="207"/>
        <end position="248"/>
    </location>
</feature>
<keyword evidence="8" id="KW-1185">Reference proteome</keyword>
<protein>
    <submittedName>
        <fullName evidence="7">Rrp9 protein</fullName>
    </submittedName>
</protein>
<accession>A0AAV5QWC2</accession>
<feature type="compositionally biased region" description="Acidic residues" evidence="6">
    <location>
        <begin position="45"/>
        <end position="56"/>
    </location>
</feature>
<evidence type="ECO:0000256" key="1">
    <source>
        <dbReference type="ARBA" id="ARBA00004123"/>
    </source>
</evidence>
<dbReference type="Gene3D" id="2.130.10.10">
    <property type="entry name" value="YVTN repeat-like/Quinoprotein amine dehydrogenase"/>
    <property type="match status" value="1"/>
</dbReference>
<dbReference type="PROSITE" id="PS50082">
    <property type="entry name" value="WD_REPEATS_2"/>
    <property type="match status" value="1"/>
</dbReference>
<dbReference type="PROSITE" id="PS00678">
    <property type="entry name" value="WD_REPEATS_1"/>
    <property type="match status" value="1"/>
</dbReference>
<proteinExistence type="predicted"/>
<dbReference type="SUPFAM" id="SSF50978">
    <property type="entry name" value="WD40 repeat-like"/>
    <property type="match status" value="1"/>
</dbReference>
<dbReference type="GO" id="GO:0032040">
    <property type="term" value="C:small-subunit processome"/>
    <property type="evidence" value="ECO:0007669"/>
    <property type="project" value="TreeGrafter"/>
</dbReference>
<evidence type="ECO:0000313" key="7">
    <source>
        <dbReference type="EMBL" id="GMM38834.1"/>
    </source>
</evidence>
<organism evidence="7 8">
    <name type="scientific">Saccharomycopsis crataegensis</name>
    <dbReference type="NCBI Taxonomy" id="43959"/>
    <lineage>
        <taxon>Eukaryota</taxon>
        <taxon>Fungi</taxon>
        <taxon>Dikarya</taxon>
        <taxon>Ascomycota</taxon>
        <taxon>Saccharomycotina</taxon>
        <taxon>Saccharomycetes</taxon>
        <taxon>Saccharomycopsidaceae</taxon>
        <taxon>Saccharomycopsis</taxon>
    </lineage>
</organism>
<reference evidence="7 8" key="1">
    <citation type="journal article" date="2023" name="Elife">
        <title>Identification of key yeast species and microbe-microbe interactions impacting larval growth of Drosophila in the wild.</title>
        <authorList>
            <person name="Mure A."/>
            <person name="Sugiura Y."/>
            <person name="Maeda R."/>
            <person name="Honda K."/>
            <person name="Sakurai N."/>
            <person name="Takahashi Y."/>
            <person name="Watada M."/>
            <person name="Katoh T."/>
            <person name="Gotoh A."/>
            <person name="Gotoh Y."/>
            <person name="Taniguchi I."/>
            <person name="Nakamura K."/>
            <person name="Hayashi T."/>
            <person name="Katayama T."/>
            <person name="Uemura T."/>
            <person name="Hattori Y."/>
        </authorList>
    </citation>
    <scope>NUCLEOTIDE SEQUENCE [LARGE SCALE GENOMIC DNA]</scope>
    <source>
        <strain evidence="7 8">SC-9</strain>
    </source>
</reference>
<dbReference type="InterPro" id="IPR039241">
    <property type="entry name" value="Rrp9-like"/>
</dbReference>
<keyword evidence="3" id="KW-0677">Repeat</keyword>
<evidence type="ECO:0000256" key="5">
    <source>
        <dbReference type="PROSITE-ProRule" id="PRU00221"/>
    </source>
</evidence>